<comment type="caution">
    <text evidence="2">The sequence shown here is derived from an EMBL/GenBank/DDBJ whole genome shotgun (WGS) entry which is preliminary data.</text>
</comment>
<accession>A0A4U0N6L7</accession>
<dbReference type="EMBL" id="SUMB01000009">
    <property type="protein sequence ID" value="TJZ49447.1"/>
    <property type="molecule type" value="Genomic_DNA"/>
</dbReference>
<feature type="region of interest" description="Disordered" evidence="1">
    <location>
        <begin position="270"/>
        <end position="302"/>
    </location>
</feature>
<sequence length="360" mass="39727">MTLSDAALIQAVRNGRAELFGHVYRRHYAAVQAYASQCMPDPLHAHELTSYVFTQLLQRMLAGEPFVGLRHLGCLRRQLLDSVRATAIRRREYAPLSPAFRDWVEGGCQWPWDEDVQLGIAFPRLPTATQCLLWHCVVDRDDLALTARITGLSRNAVQGKCRQAKGMLRQARTDLYLERLGRQNCAEVIKQLALRPEAPPAQEITAHLRDCPACLGVYKDLTRLDSRMEAQLPVRLLGWWPGESYLSAKATIPVPLDDPPFLARLMERGRSRTAAQPPGARRGMAATTAGGRRSCGVVPSHVRSPRTSGAVVGFLAGVVVGLGTLAACDRQGEIVPRPPQEGVSRESDNHSFVSGETMRP</sequence>
<dbReference type="GO" id="GO:0006352">
    <property type="term" value="P:DNA-templated transcription initiation"/>
    <property type="evidence" value="ECO:0007669"/>
    <property type="project" value="InterPro"/>
</dbReference>
<organism evidence="2 3">
    <name type="scientific">Streptomyces piniterrae</name>
    <dbReference type="NCBI Taxonomy" id="2571125"/>
    <lineage>
        <taxon>Bacteria</taxon>
        <taxon>Bacillati</taxon>
        <taxon>Actinomycetota</taxon>
        <taxon>Actinomycetes</taxon>
        <taxon>Kitasatosporales</taxon>
        <taxon>Streptomycetaceae</taxon>
        <taxon>Streptomyces</taxon>
    </lineage>
</organism>
<dbReference type="AlphaFoldDB" id="A0A4U0N6L7"/>
<protein>
    <submittedName>
        <fullName evidence="2">Sigma-70 family RNA polymerase sigma factor</fullName>
    </submittedName>
</protein>
<feature type="compositionally biased region" description="Low complexity" evidence="1">
    <location>
        <begin position="279"/>
        <end position="292"/>
    </location>
</feature>
<dbReference type="SUPFAM" id="SSF88946">
    <property type="entry name" value="Sigma2 domain of RNA polymerase sigma factors"/>
    <property type="match status" value="1"/>
</dbReference>
<evidence type="ECO:0000256" key="1">
    <source>
        <dbReference type="SAM" id="MobiDB-lite"/>
    </source>
</evidence>
<gene>
    <name evidence="2" type="ORF">FCH28_24325</name>
</gene>
<dbReference type="Proteomes" id="UP000308697">
    <property type="component" value="Unassembled WGS sequence"/>
</dbReference>
<name>A0A4U0N6L7_9ACTN</name>
<evidence type="ECO:0000313" key="2">
    <source>
        <dbReference type="EMBL" id="TJZ49447.1"/>
    </source>
</evidence>
<dbReference type="RefSeq" id="WP_136742260.1">
    <property type="nucleotide sequence ID" value="NZ_SUMB01000009.1"/>
</dbReference>
<dbReference type="InterPro" id="IPR013325">
    <property type="entry name" value="RNA_pol_sigma_r2"/>
</dbReference>
<proteinExistence type="predicted"/>
<evidence type="ECO:0000313" key="3">
    <source>
        <dbReference type="Proteomes" id="UP000308697"/>
    </source>
</evidence>
<dbReference type="GO" id="GO:0003700">
    <property type="term" value="F:DNA-binding transcription factor activity"/>
    <property type="evidence" value="ECO:0007669"/>
    <property type="project" value="InterPro"/>
</dbReference>
<dbReference type="Gene3D" id="1.10.1740.10">
    <property type="match status" value="1"/>
</dbReference>
<dbReference type="OrthoDB" id="4077265at2"/>
<keyword evidence="3" id="KW-1185">Reference proteome</keyword>
<feature type="region of interest" description="Disordered" evidence="1">
    <location>
        <begin position="334"/>
        <end position="360"/>
    </location>
</feature>
<reference evidence="2 3" key="1">
    <citation type="submission" date="2019-04" db="EMBL/GenBank/DDBJ databases">
        <title>Streptomyces piniterrae sp. nov., a heliquinomycin-producing actinomycete isolated from rhizosphere soil of Pinus yunnanensis.</title>
        <authorList>
            <person name="Zhuang X."/>
            <person name="Zhao J."/>
        </authorList>
    </citation>
    <scope>NUCLEOTIDE SEQUENCE [LARGE SCALE GENOMIC DNA]</scope>
    <source>
        <strain evidence="3">jys28</strain>
    </source>
</reference>